<dbReference type="AlphaFoldDB" id="A0A834I4J4"/>
<dbReference type="Proteomes" id="UP000625711">
    <property type="component" value="Unassembled WGS sequence"/>
</dbReference>
<feature type="non-terminal residue" evidence="2">
    <location>
        <position position="1"/>
    </location>
</feature>
<evidence type="ECO:0000313" key="3">
    <source>
        <dbReference type="Proteomes" id="UP000625711"/>
    </source>
</evidence>
<proteinExistence type="predicted"/>
<organism evidence="2 3">
    <name type="scientific">Rhynchophorus ferrugineus</name>
    <name type="common">Red palm weevil</name>
    <name type="synonym">Curculio ferrugineus</name>
    <dbReference type="NCBI Taxonomy" id="354439"/>
    <lineage>
        <taxon>Eukaryota</taxon>
        <taxon>Metazoa</taxon>
        <taxon>Ecdysozoa</taxon>
        <taxon>Arthropoda</taxon>
        <taxon>Hexapoda</taxon>
        <taxon>Insecta</taxon>
        <taxon>Pterygota</taxon>
        <taxon>Neoptera</taxon>
        <taxon>Endopterygota</taxon>
        <taxon>Coleoptera</taxon>
        <taxon>Polyphaga</taxon>
        <taxon>Cucujiformia</taxon>
        <taxon>Curculionidae</taxon>
        <taxon>Dryophthorinae</taxon>
        <taxon>Rhynchophorus</taxon>
    </lineage>
</organism>
<gene>
    <name evidence="2" type="ORF">GWI33_012876</name>
</gene>
<reference evidence="2" key="1">
    <citation type="submission" date="2020-08" db="EMBL/GenBank/DDBJ databases">
        <title>Genome sequencing and assembly of the red palm weevil Rhynchophorus ferrugineus.</title>
        <authorList>
            <person name="Dias G.B."/>
            <person name="Bergman C.M."/>
            <person name="Manee M."/>
        </authorList>
    </citation>
    <scope>NUCLEOTIDE SEQUENCE</scope>
    <source>
        <strain evidence="2">AA-2017</strain>
        <tissue evidence="2">Whole larva</tissue>
    </source>
</reference>
<feature type="compositionally biased region" description="Basic residues" evidence="1">
    <location>
        <begin position="80"/>
        <end position="98"/>
    </location>
</feature>
<feature type="compositionally biased region" description="Basic and acidic residues" evidence="1">
    <location>
        <begin position="1"/>
        <end position="17"/>
    </location>
</feature>
<keyword evidence="3" id="KW-1185">Reference proteome</keyword>
<comment type="caution">
    <text evidence="2">The sequence shown here is derived from an EMBL/GenBank/DDBJ whole genome shotgun (WGS) entry which is preliminary data.</text>
</comment>
<accession>A0A834I4J4</accession>
<sequence>FYHVDVKEVRHQEESRRYQKKGNSNPDPGHKGPADHLNSYRVPGEYSEGEESLVSDDSAGSSDDERCNNVYVPPGVSPVPRRRPVRRKKSTGLSHKRSITYLVKPTVIRAPSTLRRPAKKTGKPMNKK</sequence>
<feature type="region of interest" description="Disordered" evidence="1">
    <location>
        <begin position="1"/>
        <end position="128"/>
    </location>
</feature>
<protein>
    <submittedName>
        <fullName evidence="2">Uncharacterized protein</fullName>
    </submittedName>
</protein>
<evidence type="ECO:0000313" key="2">
    <source>
        <dbReference type="EMBL" id="KAF7274472.1"/>
    </source>
</evidence>
<evidence type="ECO:0000256" key="1">
    <source>
        <dbReference type="SAM" id="MobiDB-lite"/>
    </source>
</evidence>
<dbReference type="EMBL" id="JAACXV010012739">
    <property type="protein sequence ID" value="KAF7274472.1"/>
    <property type="molecule type" value="Genomic_DNA"/>
</dbReference>
<name>A0A834I4J4_RHYFE</name>
<feature type="compositionally biased region" description="Basic residues" evidence="1">
    <location>
        <begin position="116"/>
        <end position="128"/>
    </location>
</feature>